<dbReference type="EMBL" id="VSWD01000008">
    <property type="protein sequence ID" value="KAK3095381.1"/>
    <property type="molecule type" value="Genomic_DNA"/>
</dbReference>
<feature type="domain" description="C2H2-type" evidence="12">
    <location>
        <begin position="179"/>
        <end position="201"/>
    </location>
</feature>
<dbReference type="FunFam" id="3.30.160.60:FF:000151">
    <property type="entry name" value="Zinc finger and SCAN domain-containing 21"/>
    <property type="match status" value="1"/>
</dbReference>
<keyword evidence="5 10" id="KW-0863">Zinc-finger</keyword>
<evidence type="ECO:0000313" key="14">
    <source>
        <dbReference type="Proteomes" id="UP001186944"/>
    </source>
</evidence>
<evidence type="ECO:0000256" key="3">
    <source>
        <dbReference type="ARBA" id="ARBA00022723"/>
    </source>
</evidence>
<keyword evidence="7" id="KW-0805">Transcription regulation</keyword>
<feature type="domain" description="C2H2-type" evidence="12">
    <location>
        <begin position="269"/>
        <end position="297"/>
    </location>
</feature>
<keyword evidence="6" id="KW-0862">Zinc</keyword>
<dbReference type="InterPro" id="IPR036236">
    <property type="entry name" value="Znf_C2H2_sf"/>
</dbReference>
<evidence type="ECO:0000256" key="8">
    <source>
        <dbReference type="ARBA" id="ARBA00023163"/>
    </source>
</evidence>
<dbReference type="Pfam" id="PF12874">
    <property type="entry name" value="zf-met"/>
    <property type="match status" value="1"/>
</dbReference>
<organism evidence="13 14">
    <name type="scientific">Pinctada imbricata</name>
    <name type="common">Atlantic pearl-oyster</name>
    <name type="synonym">Pinctada martensii</name>
    <dbReference type="NCBI Taxonomy" id="66713"/>
    <lineage>
        <taxon>Eukaryota</taxon>
        <taxon>Metazoa</taxon>
        <taxon>Spiralia</taxon>
        <taxon>Lophotrochozoa</taxon>
        <taxon>Mollusca</taxon>
        <taxon>Bivalvia</taxon>
        <taxon>Autobranchia</taxon>
        <taxon>Pteriomorphia</taxon>
        <taxon>Pterioida</taxon>
        <taxon>Pterioidea</taxon>
        <taxon>Pteriidae</taxon>
        <taxon>Pinctada</taxon>
    </lineage>
</organism>
<evidence type="ECO:0000256" key="4">
    <source>
        <dbReference type="ARBA" id="ARBA00022737"/>
    </source>
</evidence>
<comment type="similarity">
    <text evidence="2">Belongs to the krueppel C2H2-type zinc-finger protein family.</text>
</comment>
<name>A0AA88Y6F5_PINIB</name>
<dbReference type="SMART" id="SM00355">
    <property type="entry name" value="ZnF_C2H2"/>
    <property type="match status" value="12"/>
</dbReference>
<dbReference type="GO" id="GO:0005654">
    <property type="term" value="C:nucleoplasm"/>
    <property type="evidence" value="ECO:0007669"/>
    <property type="project" value="TreeGrafter"/>
</dbReference>
<evidence type="ECO:0000256" key="10">
    <source>
        <dbReference type="PROSITE-ProRule" id="PRU00042"/>
    </source>
</evidence>
<dbReference type="PANTHER" id="PTHR24399:SF70">
    <property type="entry name" value="C2H2-TYPE DOMAIN-CONTAINING PROTEIN"/>
    <property type="match status" value="1"/>
</dbReference>
<comment type="caution">
    <text evidence="13">The sequence shown here is derived from an EMBL/GenBank/DDBJ whole genome shotgun (WGS) entry which is preliminary data.</text>
</comment>
<dbReference type="Gene3D" id="3.30.160.60">
    <property type="entry name" value="Classic Zinc Finger"/>
    <property type="match status" value="5"/>
</dbReference>
<dbReference type="PROSITE" id="PS00028">
    <property type="entry name" value="ZINC_FINGER_C2H2_1"/>
    <property type="match status" value="9"/>
</dbReference>
<feature type="domain" description="C2H2-type" evidence="12">
    <location>
        <begin position="120"/>
        <end position="142"/>
    </location>
</feature>
<evidence type="ECO:0000259" key="12">
    <source>
        <dbReference type="PROSITE" id="PS50157"/>
    </source>
</evidence>
<keyword evidence="8" id="KW-0804">Transcription</keyword>
<comment type="subcellular location">
    <subcellularLocation>
        <location evidence="1">Nucleus</location>
    </subcellularLocation>
</comment>
<evidence type="ECO:0000256" key="2">
    <source>
        <dbReference type="ARBA" id="ARBA00006991"/>
    </source>
</evidence>
<protein>
    <recommendedName>
        <fullName evidence="12">C2H2-type domain-containing protein</fullName>
    </recommendedName>
</protein>
<dbReference type="Pfam" id="PF00096">
    <property type="entry name" value="zf-C2H2"/>
    <property type="match status" value="1"/>
</dbReference>
<dbReference type="GO" id="GO:0008270">
    <property type="term" value="F:zinc ion binding"/>
    <property type="evidence" value="ECO:0007669"/>
    <property type="project" value="UniProtKB-KW"/>
</dbReference>
<reference evidence="13" key="1">
    <citation type="submission" date="2019-08" db="EMBL/GenBank/DDBJ databases">
        <title>The improved chromosome-level genome for the pearl oyster Pinctada fucata martensii using PacBio sequencing and Hi-C.</title>
        <authorList>
            <person name="Zheng Z."/>
        </authorList>
    </citation>
    <scope>NUCLEOTIDE SEQUENCE</scope>
    <source>
        <strain evidence="13">ZZ-2019</strain>
        <tissue evidence="13">Adductor muscle</tissue>
    </source>
</reference>
<evidence type="ECO:0000256" key="11">
    <source>
        <dbReference type="SAM" id="MobiDB-lite"/>
    </source>
</evidence>
<feature type="region of interest" description="Disordered" evidence="11">
    <location>
        <begin position="608"/>
        <end position="628"/>
    </location>
</feature>
<dbReference type="SUPFAM" id="SSF57667">
    <property type="entry name" value="beta-beta-alpha zinc fingers"/>
    <property type="match status" value="4"/>
</dbReference>
<dbReference type="Proteomes" id="UP001186944">
    <property type="component" value="Unassembled WGS sequence"/>
</dbReference>
<dbReference type="GO" id="GO:0001227">
    <property type="term" value="F:DNA-binding transcription repressor activity, RNA polymerase II-specific"/>
    <property type="evidence" value="ECO:0007669"/>
    <property type="project" value="TreeGrafter"/>
</dbReference>
<dbReference type="PANTHER" id="PTHR24399">
    <property type="entry name" value="ZINC FINGER AND BTB DOMAIN-CONTAINING"/>
    <property type="match status" value="1"/>
</dbReference>
<proteinExistence type="inferred from homology"/>
<evidence type="ECO:0000256" key="9">
    <source>
        <dbReference type="ARBA" id="ARBA00023242"/>
    </source>
</evidence>
<evidence type="ECO:0000256" key="7">
    <source>
        <dbReference type="ARBA" id="ARBA00023015"/>
    </source>
</evidence>
<evidence type="ECO:0000313" key="13">
    <source>
        <dbReference type="EMBL" id="KAK3095381.1"/>
    </source>
</evidence>
<keyword evidence="3" id="KW-0479">Metal-binding</keyword>
<gene>
    <name evidence="13" type="ORF">FSP39_014059</name>
</gene>
<feature type="domain" description="C2H2-type" evidence="12">
    <location>
        <begin position="151"/>
        <end position="178"/>
    </location>
</feature>
<evidence type="ECO:0000256" key="1">
    <source>
        <dbReference type="ARBA" id="ARBA00004123"/>
    </source>
</evidence>
<accession>A0AA88Y6F5</accession>
<dbReference type="InterPro" id="IPR013087">
    <property type="entry name" value="Znf_C2H2_type"/>
</dbReference>
<evidence type="ECO:0000256" key="5">
    <source>
        <dbReference type="ARBA" id="ARBA00022771"/>
    </source>
</evidence>
<keyword evidence="4" id="KW-0677">Repeat</keyword>
<evidence type="ECO:0000256" key="6">
    <source>
        <dbReference type="ARBA" id="ARBA00022833"/>
    </source>
</evidence>
<feature type="region of interest" description="Disordered" evidence="11">
    <location>
        <begin position="495"/>
        <end position="531"/>
    </location>
</feature>
<feature type="domain" description="C2H2-type" evidence="12">
    <location>
        <begin position="93"/>
        <end position="120"/>
    </location>
</feature>
<keyword evidence="9" id="KW-0539">Nucleus</keyword>
<dbReference type="AlphaFoldDB" id="A0AA88Y6F5"/>
<feature type="domain" description="C2H2-type" evidence="12">
    <location>
        <begin position="377"/>
        <end position="401"/>
    </location>
</feature>
<dbReference type="PROSITE" id="PS50157">
    <property type="entry name" value="ZINC_FINGER_C2H2_2"/>
    <property type="match status" value="7"/>
</dbReference>
<dbReference type="Pfam" id="PF13912">
    <property type="entry name" value="zf-C2H2_6"/>
    <property type="match status" value="3"/>
</dbReference>
<sequence>MAEHFASCRPKEGMIRCRICWQIFKDKNTHQAHMERHRQRSEKTNIKRAIIICKICKSKFESKEMLINHVITSHPDRMESYPMQTGRSSDGILKCKSCYKEFYSKESFALHQASHIEKVHKCETCRARFSSTYSLKLHSKIHLKPGQAVLHECKVCHKTFLRPNSLSIHMFAHRSTKDFSCSECGKSFRLKASLRSHLRVHNKFFFYICKCGEKFRSKSTFRNHIVAYHREDKTVTNFPIYKCEYCQKEFVSKHRYMEHTSFHTGRKTFSCSLCSSKFATQGKLNWHINRVHMTKKKFICKVCDLSSENETKFKKHLQTITHIEECKAANIELKQFYDDLEALEKGSELSEPRFTFDVIYESSENGKERKEINVKRKDCSICKKKFITVKALHNHRRDKHTHCSVCNENFKSPMSFQKHIGRKSHMETCKNKGIDPEAFLFCFKSDGILEEGEQPEEDTDFESLTAIGGIDGSKISNDVTQLMDHQYQTHEGITQSTTELPQNIQGTSQNNTSLRSILPSNQPKPQSATNLKVQSPNVKVITVGNQLASPRSLLKTSHNKNVTTINIQGTSGNVQVQKTPQRLTGNPGKQQVVSQSLLGASQTPIVASQSLQGSSHSQQLTSQTQSQQLTSHSLLGASQIPGTGQGEGPLIIAEGLQEVENYVIEDSAVIAEAQQAVEVLGSMNDDNMEYVLITIPNDSLTVREDGTYLLNDTILGDVLK</sequence>
<keyword evidence="14" id="KW-1185">Reference proteome</keyword>
<dbReference type="GO" id="GO:0000978">
    <property type="term" value="F:RNA polymerase II cis-regulatory region sequence-specific DNA binding"/>
    <property type="evidence" value="ECO:0007669"/>
    <property type="project" value="TreeGrafter"/>
</dbReference>
<feature type="domain" description="C2H2-type" evidence="12">
    <location>
        <begin position="241"/>
        <end position="268"/>
    </location>
</feature>